<dbReference type="InterPro" id="IPR029058">
    <property type="entry name" value="AB_hydrolase_fold"/>
</dbReference>
<dbReference type="AlphaFoldDB" id="A0A1V9ZNU0"/>
<evidence type="ECO:0000313" key="3">
    <source>
        <dbReference type="EMBL" id="OQR99662.1"/>
    </source>
</evidence>
<evidence type="ECO:0000256" key="1">
    <source>
        <dbReference type="SAM" id="Phobius"/>
    </source>
</evidence>
<dbReference type="InterPro" id="IPR000073">
    <property type="entry name" value="AB_hydrolase_1"/>
</dbReference>
<keyword evidence="1" id="KW-0812">Transmembrane</keyword>
<name>A0A1V9ZNU0_9STRA</name>
<accession>A0A1V9ZNU0</accession>
<reference evidence="3 4" key="1">
    <citation type="journal article" date="2014" name="Genome Biol. Evol.">
        <title>The secreted proteins of Achlya hypogyna and Thraustotheca clavata identify the ancestral oomycete secretome and reveal gene acquisitions by horizontal gene transfer.</title>
        <authorList>
            <person name="Misner I."/>
            <person name="Blouin N."/>
            <person name="Leonard G."/>
            <person name="Richards T.A."/>
            <person name="Lane C.E."/>
        </authorList>
    </citation>
    <scope>NUCLEOTIDE SEQUENCE [LARGE SCALE GENOMIC DNA]</scope>
    <source>
        <strain evidence="3 4">ATCC 34112</strain>
    </source>
</reference>
<evidence type="ECO:0000259" key="2">
    <source>
        <dbReference type="Pfam" id="PF00561"/>
    </source>
</evidence>
<organism evidence="3 4">
    <name type="scientific">Thraustotheca clavata</name>
    <dbReference type="NCBI Taxonomy" id="74557"/>
    <lineage>
        <taxon>Eukaryota</taxon>
        <taxon>Sar</taxon>
        <taxon>Stramenopiles</taxon>
        <taxon>Oomycota</taxon>
        <taxon>Saprolegniomycetes</taxon>
        <taxon>Saprolegniales</taxon>
        <taxon>Achlyaceae</taxon>
        <taxon>Thraustotheca</taxon>
    </lineage>
</organism>
<dbReference type="PANTHER" id="PTHR43798:SF33">
    <property type="entry name" value="HYDROLASE, PUTATIVE (AFU_ORTHOLOGUE AFUA_2G14860)-RELATED"/>
    <property type="match status" value="1"/>
</dbReference>
<dbReference type="GO" id="GO:0003824">
    <property type="term" value="F:catalytic activity"/>
    <property type="evidence" value="ECO:0007669"/>
    <property type="project" value="InterPro"/>
</dbReference>
<dbReference type="InterPro" id="IPR050266">
    <property type="entry name" value="AB_hydrolase_sf"/>
</dbReference>
<dbReference type="Pfam" id="PF00561">
    <property type="entry name" value="Abhydrolase_1"/>
    <property type="match status" value="1"/>
</dbReference>
<dbReference type="PRINTS" id="PR00412">
    <property type="entry name" value="EPOXHYDRLASE"/>
</dbReference>
<comment type="caution">
    <text evidence="3">The sequence shown here is derived from an EMBL/GenBank/DDBJ whole genome shotgun (WGS) entry which is preliminary data.</text>
</comment>
<dbReference type="InterPro" id="IPR000639">
    <property type="entry name" value="Epox_hydrolase-like"/>
</dbReference>
<dbReference type="Gene3D" id="3.40.50.1820">
    <property type="entry name" value="alpha/beta hydrolase"/>
    <property type="match status" value="1"/>
</dbReference>
<evidence type="ECO:0000313" key="4">
    <source>
        <dbReference type="Proteomes" id="UP000243217"/>
    </source>
</evidence>
<feature type="domain" description="AB hydrolase-1" evidence="2">
    <location>
        <begin position="5"/>
        <end position="218"/>
    </location>
</feature>
<dbReference type="Proteomes" id="UP000243217">
    <property type="component" value="Unassembled WGS sequence"/>
</dbReference>
<dbReference type="PANTHER" id="PTHR43798">
    <property type="entry name" value="MONOACYLGLYCEROL LIPASE"/>
    <property type="match status" value="1"/>
</dbReference>
<keyword evidence="4" id="KW-1185">Reference proteome</keyword>
<dbReference type="PRINTS" id="PR00111">
    <property type="entry name" value="ABHYDROLASE"/>
</dbReference>
<keyword evidence="1" id="KW-1133">Transmembrane helix</keyword>
<dbReference type="SUPFAM" id="SSF53474">
    <property type="entry name" value="alpha/beta-Hydrolases"/>
    <property type="match status" value="1"/>
</dbReference>
<dbReference type="OrthoDB" id="6431331at2759"/>
<dbReference type="GO" id="GO:0016020">
    <property type="term" value="C:membrane"/>
    <property type="evidence" value="ECO:0007669"/>
    <property type="project" value="TreeGrafter"/>
</dbReference>
<keyword evidence="1" id="KW-0472">Membrane</keyword>
<dbReference type="EMBL" id="JNBS01001791">
    <property type="protein sequence ID" value="OQR99662.1"/>
    <property type="molecule type" value="Genomic_DNA"/>
</dbReference>
<gene>
    <name evidence="3" type="ORF">THRCLA_06424</name>
</gene>
<dbReference type="STRING" id="74557.A0A1V9ZNU0"/>
<protein>
    <recommendedName>
        <fullName evidence="2">AB hydrolase-1 domain-containing protein</fullName>
    </recommendedName>
</protein>
<proteinExistence type="predicted"/>
<feature type="transmembrane region" description="Helical" evidence="1">
    <location>
        <begin position="55"/>
        <end position="74"/>
    </location>
</feature>
<sequence>MLKVANQVTKEYRVIIPDLPGHGNTTAPGITSYRASEQATRLEAFLNQAIGKRKIHLVGCSMGGLIAGTFAAMFPERIDTVTLICPAGLSMPKRSKLLQIYEDTGENYMRATTPDEFARLHSYMFHTPRKLPRWIAKAVAKERVKKGATLEQLMDDIWRDFQALDNKIDHIKSPCHVIWGYNDKVLDNSSIELLRKAIPKNQLTVHVLAQAGHAVHQEKHDEVAKLIHDYLNQINYKAIT</sequence>